<keyword evidence="5" id="KW-1015">Disulfide bond</keyword>
<dbReference type="Proteomes" id="UP000092462">
    <property type="component" value="Unassembled WGS sequence"/>
</dbReference>
<protein>
    <recommendedName>
        <fullName evidence="7">Carboxylic ester hydrolase</fullName>
        <ecNumber evidence="7">3.1.1.-</ecNumber>
    </recommendedName>
</protein>
<dbReference type="AlphaFoldDB" id="A0A1B0CYQ8"/>
<evidence type="ECO:0000256" key="2">
    <source>
        <dbReference type="ARBA" id="ARBA00010515"/>
    </source>
</evidence>
<dbReference type="InterPro" id="IPR029058">
    <property type="entry name" value="AB_hydrolase_fold"/>
</dbReference>
<evidence type="ECO:0000313" key="10">
    <source>
        <dbReference type="Proteomes" id="UP000092462"/>
    </source>
</evidence>
<keyword evidence="7" id="KW-0732">Signal</keyword>
<evidence type="ECO:0000256" key="1">
    <source>
        <dbReference type="ARBA" id="ARBA00005964"/>
    </source>
</evidence>
<dbReference type="EnsemblMetazoa" id="PPAI000230-RA">
    <property type="protein sequence ID" value="PPAI000230-PA"/>
    <property type="gene ID" value="PPAI000230"/>
</dbReference>
<proteinExistence type="inferred from homology"/>
<dbReference type="Pfam" id="PF00135">
    <property type="entry name" value="COesterase"/>
    <property type="match status" value="1"/>
</dbReference>
<dbReference type="InterPro" id="IPR002168">
    <property type="entry name" value="Lipase_GDXG_HIS_AS"/>
</dbReference>
<evidence type="ECO:0000256" key="5">
    <source>
        <dbReference type="ARBA" id="ARBA00023157"/>
    </source>
</evidence>
<evidence type="ECO:0000256" key="3">
    <source>
        <dbReference type="ARBA" id="ARBA00022487"/>
    </source>
</evidence>
<dbReference type="Gene3D" id="3.40.50.1820">
    <property type="entry name" value="alpha/beta hydrolase"/>
    <property type="match status" value="1"/>
</dbReference>
<sequence>MFRLVFVAVSLVALTRALPTTKDVSLNDRPTIHTTTGWLQGTTESCGLFCSYYSFKGIPYAAPPTGQNRFRAPRPHPGWSGTRDASEHGASCPSGSRLSPVIYSQDLVGRRAVMVWIHGGSFSGGNGDSFTYGPDHIVDDNVVMVTINYRLGALGFLSTEDHHAPGNYGMKDAIMALRWLRANIGNFGGDPDNITIFGESAGGAAVHYLLLSPSARGLFDKAISQSGSALNPWAFQTNPRDVAFQLARDLGFNNIQTTEQLINTLRNVDPMALVEATPGSMDYDIPRGLSPIPFVPCVDPPGTTGDEVFLPRHPMDIMTDGSFNHVPYITGYTSAESLVMIRELLLDPSVFPTINANPELKVPFWWNVPPGSAAAQSISSQIADFYWGGVPLHNDIREQWTHYLSDLMFLTGIDRTARLHAIGQPQPVFYYRFSFDGSLNLIKRLALLTAYPGAVHADDIFYLFSVTSIPPPLLPSNEAIMTRRRMVRLWTNFARFGHPTANQDAIIQVNWSRVAGTQEFLDIDTELRFDRHPNQARMDFWARLEAQYAQ</sequence>
<dbReference type="InterPro" id="IPR050309">
    <property type="entry name" value="Type-B_Carboxylest/Lipase"/>
</dbReference>
<dbReference type="SUPFAM" id="SSF53474">
    <property type="entry name" value="alpha/beta-Hydrolases"/>
    <property type="match status" value="1"/>
</dbReference>
<accession>A0A1B0CYQ8</accession>
<dbReference type="PANTHER" id="PTHR11559">
    <property type="entry name" value="CARBOXYLESTERASE"/>
    <property type="match status" value="1"/>
</dbReference>
<dbReference type="PROSITE" id="PS01173">
    <property type="entry name" value="LIPASE_GDXG_HIS"/>
    <property type="match status" value="1"/>
</dbReference>
<evidence type="ECO:0000256" key="4">
    <source>
        <dbReference type="ARBA" id="ARBA00022801"/>
    </source>
</evidence>
<dbReference type="EC" id="3.1.1.-" evidence="7"/>
<organism evidence="9 10">
    <name type="scientific">Phlebotomus papatasi</name>
    <name type="common">Sandfly</name>
    <dbReference type="NCBI Taxonomy" id="29031"/>
    <lineage>
        <taxon>Eukaryota</taxon>
        <taxon>Metazoa</taxon>
        <taxon>Ecdysozoa</taxon>
        <taxon>Arthropoda</taxon>
        <taxon>Hexapoda</taxon>
        <taxon>Insecta</taxon>
        <taxon>Pterygota</taxon>
        <taxon>Neoptera</taxon>
        <taxon>Endopterygota</taxon>
        <taxon>Diptera</taxon>
        <taxon>Nematocera</taxon>
        <taxon>Psychodoidea</taxon>
        <taxon>Psychodidae</taxon>
        <taxon>Phlebotomus</taxon>
        <taxon>Phlebotomus</taxon>
    </lineage>
</organism>
<dbReference type="VEuPathDB" id="VectorBase:PPAPM1_007654"/>
<dbReference type="InterPro" id="IPR019826">
    <property type="entry name" value="Carboxylesterase_B_AS"/>
</dbReference>
<dbReference type="PROSITE" id="PS00122">
    <property type="entry name" value="CARBOXYLESTERASE_B_1"/>
    <property type="match status" value="1"/>
</dbReference>
<dbReference type="GO" id="GO:0052689">
    <property type="term" value="F:carboxylic ester hydrolase activity"/>
    <property type="evidence" value="ECO:0007669"/>
    <property type="project" value="UniProtKB-KW"/>
</dbReference>
<evidence type="ECO:0000256" key="6">
    <source>
        <dbReference type="ARBA" id="ARBA00023180"/>
    </source>
</evidence>
<feature type="domain" description="Carboxylesterase type B" evidence="8">
    <location>
        <begin position="29"/>
        <end position="541"/>
    </location>
</feature>
<evidence type="ECO:0000256" key="7">
    <source>
        <dbReference type="RuleBase" id="RU361235"/>
    </source>
</evidence>
<evidence type="ECO:0000313" key="9">
    <source>
        <dbReference type="EnsemblMetazoa" id="PPAI000230-PA"/>
    </source>
</evidence>
<keyword evidence="10" id="KW-1185">Reference proteome</keyword>
<evidence type="ECO:0000259" key="8">
    <source>
        <dbReference type="Pfam" id="PF00135"/>
    </source>
</evidence>
<name>A0A1B0CYQ8_PHLPP</name>
<keyword evidence="3" id="KW-0719">Serine esterase</keyword>
<keyword evidence="4 7" id="KW-0378">Hydrolase</keyword>
<feature type="signal peptide" evidence="7">
    <location>
        <begin position="1"/>
        <end position="17"/>
    </location>
</feature>
<dbReference type="EMBL" id="AJVK01020322">
    <property type="status" value="NOT_ANNOTATED_CDS"/>
    <property type="molecule type" value="Genomic_DNA"/>
</dbReference>
<dbReference type="InterPro" id="IPR002018">
    <property type="entry name" value="CarbesteraseB"/>
</dbReference>
<dbReference type="VEuPathDB" id="VectorBase:PPAI000230"/>
<reference evidence="9" key="1">
    <citation type="submission" date="2022-08" db="UniProtKB">
        <authorList>
            <consortium name="EnsemblMetazoa"/>
        </authorList>
    </citation>
    <scope>IDENTIFICATION</scope>
    <source>
        <strain evidence="9">Israel</strain>
    </source>
</reference>
<feature type="chain" id="PRO_5036529429" description="Carboxylic ester hydrolase" evidence="7">
    <location>
        <begin position="18"/>
        <end position="550"/>
    </location>
</feature>
<keyword evidence="6" id="KW-0325">Glycoprotein</keyword>
<comment type="similarity">
    <text evidence="2">Belongs to the 'GDXG' lipolytic enzyme family.</text>
</comment>
<comment type="similarity">
    <text evidence="1 7">Belongs to the type-B carboxylesterase/lipase family.</text>
</comment>